<dbReference type="AlphaFoldDB" id="A0A0F9WNJ8"/>
<sequence>MNEKICVSRPVAVVDKDPCPDYMWVINMKFVYVPPETLTLPTYRLLLAGQEVSFRDTHILPDVGEPWPIMWTVGLKKSEKRPLEIADPIRNT</sequence>
<accession>A0A0F9WNJ8</accession>
<protein>
    <submittedName>
        <fullName evidence="1">Uncharacterized protein</fullName>
    </submittedName>
</protein>
<name>A0A0F9WNJ8_9ZZZZ</name>
<organism evidence="1">
    <name type="scientific">marine sediment metagenome</name>
    <dbReference type="NCBI Taxonomy" id="412755"/>
    <lineage>
        <taxon>unclassified sequences</taxon>
        <taxon>metagenomes</taxon>
        <taxon>ecological metagenomes</taxon>
    </lineage>
</organism>
<evidence type="ECO:0000313" key="1">
    <source>
        <dbReference type="EMBL" id="KKN80238.1"/>
    </source>
</evidence>
<comment type="caution">
    <text evidence="1">The sequence shown here is derived from an EMBL/GenBank/DDBJ whole genome shotgun (WGS) entry which is preliminary data.</text>
</comment>
<reference evidence="1" key="1">
    <citation type="journal article" date="2015" name="Nature">
        <title>Complex archaea that bridge the gap between prokaryotes and eukaryotes.</title>
        <authorList>
            <person name="Spang A."/>
            <person name="Saw J.H."/>
            <person name="Jorgensen S.L."/>
            <person name="Zaremba-Niedzwiedzka K."/>
            <person name="Martijn J."/>
            <person name="Lind A.E."/>
            <person name="van Eijk R."/>
            <person name="Schleper C."/>
            <person name="Guy L."/>
            <person name="Ettema T.J."/>
        </authorList>
    </citation>
    <scope>NUCLEOTIDE SEQUENCE</scope>
</reference>
<dbReference type="EMBL" id="LAZR01000234">
    <property type="protein sequence ID" value="KKN80238.1"/>
    <property type="molecule type" value="Genomic_DNA"/>
</dbReference>
<gene>
    <name evidence="1" type="ORF">LCGC14_0332070</name>
</gene>
<proteinExistence type="predicted"/>